<dbReference type="Proteomes" id="UP000601435">
    <property type="component" value="Unassembled WGS sequence"/>
</dbReference>
<dbReference type="EMBL" id="CAJNJA010014665">
    <property type="protein sequence ID" value="CAE7347309.1"/>
    <property type="molecule type" value="Genomic_DNA"/>
</dbReference>
<gene>
    <name evidence="1" type="ORF">SNEC2469_LOCUS8996</name>
</gene>
<feature type="non-terminal residue" evidence="1">
    <location>
        <position position="1"/>
    </location>
</feature>
<proteinExistence type="predicted"/>
<evidence type="ECO:0000313" key="2">
    <source>
        <dbReference type="Proteomes" id="UP000601435"/>
    </source>
</evidence>
<keyword evidence="2" id="KW-1185">Reference proteome</keyword>
<accession>A0A812P654</accession>
<reference evidence="1" key="1">
    <citation type="submission" date="2021-02" db="EMBL/GenBank/DDBJ databases">
        <authorList>
            <person name="Dougan E. K."/>
            <person name="Rhodes N."/>
            <person name="Thang M."/>
            <person name="Chan C."/>
        </authorList>
    </citation>
    <scope>NUCLEOTIDE SEQUENCE</scope>
</reference>
<name>A0A812P654_9DINO</name>
<dbReference type="OrthoDB" id="434680at2759"/>
<dbReference type="AlphaFoldDB" id="A0A812P654"/>
<organism evidence="1 2">
    <name type="scientific">Symbiodinium necroappetens</name>
    <dbReference type="NCBI Taxonomy" id="1628268"/>
    <lineage>
        <taxon>Eukaryota</taxon>
        <taxon>Sar</taxon>
        <taxon>Alveolata</taxon>
        <taxon>Dinophyceae</taxon>
        <taxon>Suessiales</taxon>
        <taxon>Symbiodiniaceae</taxon>
        <taxon>Symbiodinium</taxon>
    </lineage>
</organism>
<evidence type="ECO:0000313" key="1">
    <source>
        <dbReference type="EMBL" id="CAE7347309.1"/>
    </source>
</evidence>
<protein>
    <submittedName>
        <fullName evidence="1">Uncharacterized protein</fullName>
    </submittedName>
</protein>
<comment type="caution">
    <text evidence="1">The sequence shown here is derived from an EMBL/GenBank/DDBJ whole genome shotgun (WGS) entry which is preliminary data.</text>
</comment>
<sequence>EKLRQLLKEHGSFGAVEVHVKKHHKTLLGKSKNGGWYTRQYLLNVAQWSKKMVDNAFTWAKSKGLLRVNPVHGEEEARLVLNESFEIVDEVGTTTELSGSFEAEELIR</sequence>